<dbReference type="Gene3D" id="3.30.365.10">
    <property type="entry name" value="Aldehyde oxidase/xanthine dehydrogenase, molybdopterin binding domain"/>
    <property type="match status" value="4"/>
</dbReference>
<feature type="non-terminal residue" evidence="3">
    <location>
        <position position="1"/>
    </location>
</feature>
<dbReference type="SUPFAM" id="SSF56003">
    <property type="entry name" value="Molybdenum cofactor-binding domain"/>
    <property type="match status" value="1"/>
</dbReference>
<accession>X1KPL1</accession>
<feature type="domain" description="Aldehyde oxidase/xanthine dehydrogenase second molybdopterin binding" evidence="2">
    <location>
        <begin position="218"/>
        <end position="490"/>
    </location>
</feature>
<dbReference type="Pfam" id="PF02738">
    <property type="entry name" value="MoCoBD_1"/>
    <property type="match status" value="1"/>
</dbReference>
<dbReference type="InterPro" id="IPR046867">
    <property type="entry name" value="AldOxase/xan_DH_MoCoBD2"/>
</dbReference>
<sequence length="555" mass="59988">FLYRHLAACFKLPLSRIRVIQPFIGGGFGGTKNDSLAGDFCAVLLSKITGKPVKYVESMEEELMTSRRRHSMIVYSKMGVDKDGILMAIQHRVIADGGGYTAVGPLSIYLAGFATTLPYKLPNFKYDAYRVFTNNPMGAAMRGHGITHTRFAAEIQMEMIAEELGIDPVEMRMRNAIDNPKPGEVYETINKVTLKTCGIKEAIRRVSQDPIWRDRDKVPRKEGNISWGVGLSGTSYLGGARQLGHQSCAAIVRVCEDGTVNLVTGATDCGQGSDTVLCMIAAEELGVRLENIDIKRVDTAYTPVDPGSYGSRVTILAGQATQKAAREAKKQLLEAAAKTWQVKPEDVEIKDGQVWVKSDPQKSMPFNRLARIACYSGTGAVILGTGYSSYGLEPLDLTTGIGNGGTSYSFTAQSARVVVDMETGKITVTDFTIASDCGRLLSPITAEGQIEGASVQGLGQTLYEDFIMDRGKTLNPTFLDYKMPLSTDVPNIRLIDIVTNDPDGPFGAKEAAEGGIVSPPPAVVSAIHDATGVWFTELPITPEKVVKALKEKGEP</sequence>
<gene>
    <name evidence="3" type="ORF">S06H3_03423</name>
</gene>
<dbReference type="AlphaFoldDB" id="X1KPL1"/>
<dbReference type="GO" id="GO:0005506">
    <property type="term" value="F:iron ion binding"/>
    <property type="evidence" value="ECO:0007669"/>
    <property type="project" value="InterPro"/>
</dbReference>
<evidence type="ECO:0000259" key="2">
    <source>
        <dbReference type="Pfam" id="PF20256"/>
    </source>
</evidence>
<organism evidence="3">
    <name type="scientific">marine sediment metagenome</name>
    <dbReference type="NCBI Taxonomy" id="412755"/>
    <lineage>
        <taxon>unclassified sequences</taxon>
        <taxon>metagenomes</taxon>
        <taxon>ecological metagenomes</taxon>
    </lineage>
</organism>
<comment type="caution">
    <text evidence="3">The sequence shown here is derived from an EMBL/GenBank/DDBJ whole genome shotgun (WGS) entry which is preliminary data.</text>
</comment>
<dbReference type="GO" id="GO:0016491">
    <property type="term" value="F:oxidoreductase activity"/>
    <property type="evidence" value="ECO:0007669"/>
    <property type="project" value="InterPro"/>
</dbReference>
<feature type="domain" description="Aldehyde oxidase/xanthine dehydrogenase first molybdopterin binding" evidence="1">
    <location>
        <begin position="4"/>
        <end position="176"/>
    </location>
</feature>
<name>X1KPL1_9ZZZZ</name>
<evidence type="ECO:0000259" key="1">
    <source>
        <dbReference type="Pfam" id="PF02738"/>
    </source>
</evidence>
<evidence type="ECO:0000313" key="3">
    <source>
        <dbReference type="EMBL" id="GAH92099.1"/>
    </source>
</evidence>
<dbReference type="EMBL" id="BARV01001111">
    <property type="protein sequence ID" value="GAH92099.1"/>
    <property type="molecule type" value="Genomic_DNA"/>
</dbReference>
<dbReference type="Pfam" id="PF20256">
    <property type="entry name" value="MoCoBD_2"/>
    <property type="match status" value="1"/>
</dbReference>
<dbReference type="PANTHER" id="PTHR11908:SF157">
    <property type="entry name" value="XANTHINE DEHYDROGENASE SUBUNIT D-RELATED"/>
    <property type="match status" value="1"/>
</dbReference>
<proteinExistence type="predicted"/>
<feature type="non-terminal residue" evidence="3">
    <location>
        <position position="555"/>
    </location>
</feature>
<dbReference type="InterPro" id="IPR037165">
    <property type="entry name" value="AldOxase/xan_DH_Mopterin-bd_sf"/>
</dbReference>
<dbReference type="InterPro" id="IPR008274">
    <property type="entry name" value="AldOxase/xan_DH_MoCoBD1"/>
</dbReference>
<reference evidence="3" key="1">
    <citation type="journal article" date="2014" name="Front. Microbiol.">
        <title>High frequency of phylogenetically diverse reductive dehalogenase-homologous genes in deep subseafloor sedimentary metagenomes.</title>
        <authorList>
            <person name="Kawai M."/>
            <person name="Futagami T."/>
            <person name="Toyoda A."/>
            <person name="Takaki Y."/>
            <person name="Nishi S."/>
            <person name="Hori S."/>
            <person name="Arai W."/>
            <person name="Tsubouchi T."/>
            <person name="Morono Y."/>
            <person name="Uchiyama I."/>
            <person name="Ito T."/>
            <person name="Fujiyama A."/>
            <person name="Inagaki F."/>
            <person name="Takami H."/>
        </authorList>
    </citation>
    <scope>NUCLEOTIDE SEQUENCE</scope>
    <source>
        <strain evidence="3">Expedition CK06-06</strain>
    </source>
</reference>
<dbReference type="InterPro" id="IPR016208">
    <property type="entry name" value="Ald_Oxase/xanthine_DH-like"/>
</dbReference>
<dbReference type="PANTHER" id="PTHR11908">
    <property type="entry name" value="XANTHINE DEHYDROGENASE"/>
    <property type="match status" value="1"/>
</dbReference>
<protein>
    <submittedName>
        <fullName evidence="3">Uncharacterized protein</fullName>
    </submittedName>
</protein>